<feature type="binding site" evidence="8">
    <location>
        <position position="202"/>
    </location>
    <ligand>
        <name>Zn(2+)</name>
        <dbReference type="ChEBI" id="CHEBI:29105"/>
    </ligand>
</feature>
<dbReference type="InterPro" id="IPR050134">
    <property type="entry name" value="NAD-dep_sirtuin_deacylases"/>
</dbReference>
<feature type="non-terminal residue" evidence="11">
    <location>
        <position position="1"/>
    </location>
</feature>
<evidence type="ECO:0000259" key="10">
    <source>
        <dbReference type="PROSITE" id="PS50305"/>
    </source>
</evidence>
<organism evidence="11">
    <name type="scientific">Lygus hesperus</name>
    <name type="common">Western plant bug</name>
    <dbReference type="NCBI Taxonomy" id="30085"/>
    <lineage>
        <taxon>Eukaryota</taxon>
        <taxon>Metazoa</taxon>
        <taxon>Ecdysozoa</taxon>
        <taxon>Arthropoda</taxon>
        <taxon>Hexapoda</taxon>
        <taxon>Insecta</taxon>
        <taxon>Pterygota</taxon>
        <taxon>Neoptera</taxon>
        <taxon>Paraneoptera</taxon>
        <taxon>Hemiptera</taxon>
        <taxon>Heteroptera</taxon>
        <taxon>Panheteroptera</taxon>
        <taxon>Cimicomorpha</taxon>
        <taxon>Miridae</taxon>
        <taxon>Mirini</taxon>
        <taxon>Lygus</taxon>
    </lineage>
</organism>
<dbReference type="InterPro" id="IPR029035">
    <property type="entry name" value="DHS-like_NAD/FAD-binding_dom"/>
</dbReference>
<evidence type="ECO:0000256" key="1">
    <source>
        <dbReference type="ARBA" id="ARBA00001947"/>
    </source>
</evidence>
<feature type="binding site" evidence="8">
    <location>
        <position position="229"/>
    </location>
    <ligand>
        <name>Zn(2+)</name>
        <dbReference type="ChEBI" id="CHEBI:29105"/>
    </ligand>
</feature>
<dbReference type="EMBL" id="GBRD01007404">
    <property type="protein sequence ID" value="JAG58417.1"/>
    <property type="molecule type" value="Transcribed_RNA"/>
</dbReference>
<dbReference type="PANTHER" id="PTHR11085:SF6">
    <property type="entry name" value="NAD-DEPENDENT PROTEIN DEACETYLASE SIRTUIN-2"/>
    <property type="match status" value="1"/>
</dbReference>
<name>A0A0A9YG04_LYGHE</name>
<dbReference type="Gene3D" id="3.40.50.1220">
    <property type="entry name" value="TPP-binding domain"/>
    <property type="match status" value="1"/>
</dbReference>
<evidence type="ECO:0000256" key="8">
    <source>
        <dbReference type="PROSITE-ProRule" id="PRU00236"/>
    </source>
</evidence>
<dbReference type="GO" id="GO:0005634">
    <property type="term" value="C:nucleus"/>
    <property type="evidence" value="ECO:0007669"/>
    <property type="project" value="TreeGrafter"/>
</dbReference>
<dbReference type="PROSITE" id="PS50305">
    <property type="entry name" value="SIRTUIN"/>
    <property type="match status" value="1"/>
</dbReference>
<dbReference type="InterPro" id="IPR026590">
    <property type="entry name" value="Ssirtuin_cat_dom"/>
</dbReference>
<evidence type="ECO:0000313" key="11">
    <source>
        <dbReference type="EMBL" id="JAG32002.1"/>
    </source>
</evidence>
<protein>
    <submittedName>
        <fullName evidence="11">NAD-dependent deacetylase sirtuin-2</fullName>
    </submittedName>
</protein>
<feature type="binding site" evidence="8">
    <location>
        <position position="205"/>
    </location>
    <ligand>
        <name>Zn(2+)</name>
        <dbReference type="ChEBI" id="CHEBI:29105"/>
    </ligand>
</feature>
<comment type="cofactor">
    <cofactor evidence="1">
        <name>Zn(2+)</name>
        <dbReference type="ChEBI" id="CHEBI:29105"/>
    </cofactor>
</comment>
<evidence type="ECO:0000256" key="4">
    <source>
        <dbReference type="ARBA" id="ARBA00022833"/>
    </source>
</evidence>
<dbReference type="GO" id="GO:0017136">
    <property type="term" value="F:histone deacetylase activity, NAD-dependent"/>
    <property type="evidence" value="ECO:0007669"/>
    <property type="project" value="TreeGrafter"/>
</dbReference>
<evidence type="ECO:0000256" key="3">
    <source>
        <dbReference type="ARBA" id="ARBA00022723"/>
    </source>
</evidence>
<sequence length="467" mass="53683">NTALQTSYEYLVKYLAYFRHYITNLCSSHRKDSFQCNSIRALHCTCNPQDKIMSFQTEKKHQNNLLSKPLACVASKLATRQVRNVITLAGAGISTSAGISDFRSPETGLYNKLRKYKLQFADVMWDKDYFSSHPETLYSILNDNFLKNPLKPTLTHCFIKLLETKGILLRHFTQNIDGMELMTGLSRDKLVEAHGTLHRSYCISCKQRYDFHWLAKKMETNPVPHCESCGSLVRPDIVLFGEQLCKDFELRAFVDFPQCDLLIILGTTLQVEPFASIIHHIPSNCPRLIISKYNLSEFKNSKYQRFMRYDKDIDDTLGYDAFLLGDCDSSVRDLIGMIGWEDDLQRVVRDVRIKELYGDISIVDVGVQTMPITAGADSDYDYLDEDLPKLTLKCANYRVGPKFALVNLSPTKPNQRQKKKKSDETEKQPTRKIASILQPVETKKLPRVDQQLLRYCNRCIIHTVCDK</sequence>
<feature type="domain" description="Deacetylase sirtuin-type" evidence="10">
    <location>
        <begin position="63"/>
        <end position="341"/>
    </location>
</feature>
<evidence type="ECO:0000313" key="12">
    <source>
        <dbReference type="EMBL" id="JAG58417.1"/>
    </source>
</evidence>
<evidence type="ECO:0000256" key="6">
    <source>
        <dbReference type="ARBA" id="ARBA00048378"/>
    </source>
</evidence>
<keyword evidence="4 8" id="KW-0862">Zinc</keyword>
<dbReference type="Gene3D" id="3.30.1600.10">
    <property type="entry name" value="SIR2/SIRT2 'Small Domain"/>
    <property type="match status" value="1"/>
</dbReference>
<reference evidence="11" key="2">
    <citation type="submission" date="2014-07" db="EMBL/GenBank/DDBJ databases">
        <authorList>
            <person name="Hull J."/>
        </authorList>
    </citation>
    <scope>NUCLEOTIDE SEQUENCE</scope>
</reference>
<dbReference type="EMBL" id="GBHO01011602">
    <property type="protein sequence ID" value="JAG32002.1"/>
    <property type="molecule type" value="Transcribed_RNA"/>
</dbReference>
<dbReference type="GO" id="GO:0070403">
    <property type="term" value="F:NAD+ binding"/>
    <property type="evidence" value="ECO:0007669"/>
    <property type="project" value="InterPro"/>
</dbReference>
<dbReference type="Pfam" id="PF02146">
    <property type="entry name" value="SIR2"/>
    <property type="match status" value="1"/>
</dbReference>
<dbReference type="InterPro" id="IPR026591">
    <property type="entry name" value="Sirtuin_cat_small_dom_sf"/>
</dbReference>
<comment type="catalytic activity">
    <reaction evidence="6">
        <text>N(6)-hexadecanoyl-L-lysyl-[protein] + NAD(+) + H2O = 2''-O-hexadecanoyl-ADP-D-ribose + nicotinamide + L-lysyl-[protein]</text>
        <dbReference type="Rhea" id="RHEA:70563"/>
        <dbReference type="Rhea" id="RHEA-COMP:9752"/>
        <dbReference type="Rhea" id="RHEA-COMP:14175"/>
        <dbReference type="ChEBI" id="CHEBI:15377"/>
        <dbReference type="ChEBI" id="CHEBI:17154"/>
        <dbReference type="ChEBI" id="CHEBI:29969"/>
        <dbReference type="ChEBI" id="CHEBI:57540"/>
        <dbReference type="ChEBI" id="CHEBI:138936"/>
        <dbReference type="ChEBI" id="CHEBI:189673"/>
    </reaction>
    <physiologicalReaction direction="left-to-right" evidence="6">
        <dbReference type="Rhea" id="RHEA:70564"/>
    </physiologicalReaction>
</comment>
<keyword evidence="2" id="KW-0808">Transferase</keyword>
<proteinExistence type="predicted"/>
<reference evidence="12" key="3">
    <citation type="submission" date="2014-09" db="EMBL/GenBank/DDBJ databases">
        <authorList>
            <person name="Magalhaes I.L.F."/>
            <person name="Oliveira U."/>
            <person name="Santos F.R."/>
            <person name="Vidigal T.H.D.A."/>
            <person name="Brescovit A.D."/>
            <person name="Santos A.J."/>
        </authorList>
    </citation>
    <scope>NUCLEOTIDE SEQUENCE</scope>
</reference>
<evidence type="ECO:0000256" key="9">
    <source>
        <dbReference type="SAM" id="MobiDB-lite"/>
    </source>
</evidence>
<evidence type="ECO:0000256" key="7">
    <source>
        <dbReference type="ARBA" id="ARBA00048905"/>
    </source>
</evidence>
<feature type="binding site" evidence="8">
    <location>
        <position position="226"/>
    </location>
    <ligand>
        <name>Zn(2+)</name>
        <dbReference type="ChEBI" id="CHEBI:29105"/>
    </ligand>
</feature>
<dbReference type="SUPFAM" id="SSF52467">
    <property type="entry name" value="DHS-like NAD/FAD-binding domain"/>
    <property type="match status" value="1"/>
</dbReference>
<comment type="catalytic activity">
    <reaction evidence="7">
        <text>N(6)-tetradecanoyl-L-lysyl-[protein] + NAD(+) + H2O = 2''-O-tetradecanoyl-ADP-D-ribose + nicotinamide + L-lysyl-[protein]</text>
        <dbReference type="Rhea" id="RHEA:70567"/>
        <dbReference type="Rhea" id="RHEA-COMP:9752"/>
        <dbReference type="Rhea" id="RHEA-COMP:15437"/>
        <dbReference type="ChEBI" id="CHEBI:15377"/>
        <dbReference type="ChEBI" id="CHEBI:17154"/>
        <dbReference type="ChEBI" id="CHEBI:29969"/>
        <dbReference type="ChEBI" id="CHEBI:57540"/>
        <dbReference type="ChEBI" id="CHEBI:141129"/>
        <dbReference type="ChEBI" id="CHEBI:189674"/>
    </reaction>
    <physiologicalReaction direction="left-to-right" evidence="7">
        <dbReference type="Rhea" id="RHEA:70568"/>
    </physiologicalReaction>
</comment>
<evidence type="ECO:0000256" key="2">
    <source>
        <dbReference type="ARBA" id="ARBA00022679"/>
    </source>
</evidence>
<accession>A0A0A9YG04</accession>
<keyword evidence="5" id="KW-0520">NAD</keyword>
<keyword evidence="3 8" id="KW-0479">Metal-binding</keyword>
<dbReference type="AlphaFoldDB" id="A0A0A9YG04"/>
<feature type="region of interest" description="Disordered" evidence="9">
    <location>
        <begin position="407"/>
        <end position="433"/>
    </location>
</feature>
<gene>
    <name evidence="11" type="primary">sirt2_0</name>
    <name evidence="11" type="ORF">CM83_99444</name>
</gene>
<reference evidence="11" key="1">
    <citation type="journal article" date="2014" name="PLoS ONE">
        <title>Transcriptome-Based Identification of ABC Transporters in the Western Tarnished Plant Bug Lygus hesperus.</title>
        <authorList>
            <person name="Hull J.J."/>
            <person name="Chaney K."/>
            <person name="Geib S.M."/>
            <person name="Fabrick J.A."/>
            <person name="Brent C.S."/>
            <person name="Walsh D."/>
            <person name="Lavine L.C."/>
        </authorList>
    </citation>
    <scope>NUCLEOTIDE SEQUENCE</scope>
</reference>
<evidence type="ECO:0000256" key="5">
    <source>
        <dbReference type="ARBA" id="ARBA00023027"/>
    </source>
</evidence>
<feature type="active site" description="Proton acceptor" evidence="8">
    <location>
        <position position="194"/>
    </location>
</feature>
<dbReference type="PANTHER" id="PTHR11085">
    <property type="entry name" value="NAD-DEPENDENT PROTEIN DEACYLASE SIRTUIN-5, MITOCHONDRIAL-RELATED"/>
    <property type="match status" value="1"/>
</dbReference>
<dbReference type="GO" id="GO:0046872">
    <property type="term" value="F:metal ion binding"/>
    <property type="evidence" value="ECO:0007669"/>
    <property type="project" value="UniProtKB-KW"/>
</dbReference>
<dbReference type="InterPro" id="IPR003000">
    <property type="entry name" value="Sirtuin"/>
</dbReference>